<evidence type="ECO:0000256" key="2">
    <source>
        <dbReference type="ARBA" id="ARBA00022679"/>
    </source>
</evidence>
<dbReference type="PROSITE" id="PS01066">
    <property type="entry name" value="UPP_SYNTHASE"/>
    <property type="match status" value="1"/>
</dbReference>
<evidence type="ECO:0000256" key="1">
    <source>
        <dbReference type="ARBA" id="ARBA00005432"/>
    </source>
</evidence>
<accession>A0A1Y1UPT2</accession>
<sequence>MDALSAAIPLDDSPARANALVMTMDHLVDLLSAIVHRLHAALTTLLLFIVSLGPIPRHVGFVMDGNRRYAKGRGRRVAEGHSDGFDALKRTLEICLRLRIRAVSIYAFSIDNFKRDEKEVEALFRLAKTKLMELCQHDELLNAYGIRLRWIGRRDMFPPDMTECILKMEQMTEHNTAGVLNVCSPYTSRDEMTTAMRHVVDGEMSTFNSKDIFNHLETTESIRQLNHDAGTEGLDDGRLDILVRTSNVKRLSDFMMWQASEDTQLHFVQSKWPEFSLTDFLPILLGWQQKKWLRSIRRTLSIS</sequence>
<evidence type="ECO:0000256" key="3">
    <source>
        <dbReference type="ARBA" id="ARBA00022842"/>
    </source>
</evidence>
<dbReference type="Proteomes" id="UP000193218">
    <property type="component" value="Unassembled WGS sequence"/>
</dbReference>
<dbReference type="HAMAP" id="MF_01139">
    <property type="entry name" value="ISPT"/>
    <property type="match status" value="1"/>
</dbReference>
<proteinExistence type="inferred from homology"/>
<dbReference type="AlphaFoldDB" id="A0A1Y1UPT2"/>
<dbReference type="EC" id="2.5.1.-" evidence="4"/>
<dbReference type="PANTHER" id="PTHR10291:SF43">
    <property type="entry name" value="DEHYDRODOLICHYL DIPHOSPHATE SYNTHASE COMPLEX SUBUNIT DHDDS"/>
    <property type="match status" value="1"/>
</dbReference>
<evidence type="ECO:0000313" key="6">
    <source>
        <dbReference type="Proteomes" id="UP000193218"/>
    </source>
</evidence>
<comment type="caution">
    <text evidence="5">The sequence shown here is derived from an EMBL/GenBank/DDBJ whole genome shotgun (WGS) entry which is preliminary data.</text>
</comment>
<dbReference type="FunCoup" id="A0A1Y1UPT2">
    <property type="interactions" value="373"/>
</dbReference>
<dbReference type="Gene3D" id="3.40.1180.10">
    <property type="entry name" value="Decaprenyl diphosphate synthase-like"/>
    <property type="match status" value="1"/>
</dbReference>
<dbReference type="InParanoid" id="A0A1Y1UPT2"/>
<protein>
    <recommendedName>
        <fullName evidence="4">Alkyl transferase</fullName>
        <ecNumber evidence="4">2.5.1.-</ecNumber>
    </recommendedName>
</protein>
<dbReference type="InterPro" id="IPR001441">
    <property type="entry name" value="UPP_synth-like"/>
</dbReference>
<keyword evidence="2 4" id="KW-0808">Transferase</keyword>
<dbReference type="GO" id="GO:0016020">
    <property type="term" value="C:membrane"/>
    <property type="evidence" value="ECO:0007669"/>
    <property type="project" value="TreeGrafter"/>
</dbReference>
<dbReference type="GO" id="GO:0005783">
    <property type="term" value="C:endoplasmic reticulum"/>
    <property type="evidence" value="ECO:0007669"/>
    <property type="project" value="TreeGrafter"/>
</dbReference>
<dbReference type="OrthoDB" id="4173905at2759"/>
<dbReference type="Pfam" id="PF01255">
    <property type="entry name" value="Prenyltransf"/>
    <property type="match status" value="1"/>
</dbReference>
<dbReference type="FunFam" id="3.40.1180.10:FF:000005">
    <property type="entry name" value="Alkyl transferase"/>
    <property type="match status" value="1"/>
</dbReference>
<dbReference type="InterPro" id="IPR036424">
    <property type="entry name" value="UPP_synth-like_sf"/>
</dbReference>
<dbReference type="GO" id="GO:1904423">
    <property type="term" value="C:dehydrodolichyl diphosphate synthase complex"/>
    <property type="evidence" value="ECO:0007669"/>
    <property type="project" value="TreeGrafter"/>
</dbReference>
<comment type="similarity">
    <text evidence="1 4">Belongs to the UPP synthase family.</text>
</comment>
<keyword evidence="3" id="KW-0460">Magnesium</keyword>
<dbReference type="EMBL" id="NBSH01000002">
    <property type="protein sequence ID" value="ORX40033.1"/>
    <property type="molecule type" value="Genomic_DNA"/>
</dbReference>
<dbReference type="GO" id="GO:0005811">
    <property type="term" value="C:lipid droplet"/>
    <property type="evidence" value="ECO:0007669"/>
    <property type="project" value="TreeGrafter"/>
</dbReference>
<dbReference type="GO" id="GO:0016094">
    <property type="term" value="P:polyprenol biosynthetic process"/>
    <property type="evidence" value="ECO:0007669"/>
    <property type="project" value="TreeGrafter"/>
</dbReference>
<dbReference type="InterPro" id="IPR018520">
    <property type="entry name" value="UPP_synth-like_CS"/>
</dbReference>
<organism evidence="5 6">
    <name type="scientific">Kockovaella imperatae</name>
    <dbReference type="NCBI Taxonomy" id="4999"/>
    <lineage>
        <taxon>Eukaryota</taxon>
        <taxon>Fungi</taxon>
        <taxon>Dikarya</taxon>
        <taxon>Basidiomycota</taxon>
        <taxon>Agaricomycotina</taxon>
        <taxon>Tremellomycetes</taxon>
        <taxon>Tremellales</taxon>
        <taxon>Cuniculitremaceae</taxon>
        <taxon>Kockovaella</taxon>
    </lineage>
</organism>
<name>A0A1Y1UPT2_9TREE</name>
<evidence type="ECO:0000256" key="4">
    <source>
        <dbReference type="RuleBase" id="RU363018"/>
    </source>
</evidence>
<keyword evidence="6" id="KW-1185">Reference proteome</keyword>
<dbReference type="GeneID" id="33556588"/>
<dbReference type="CDD" id="cd00475">
    <property type="entry name" value="Cis_IPPS"/>
    <property type="match status" value="1"/>
</dbReference>
<dbReference type="SUPFAM" id="SSF64005">
    <property type="entry name" value="Undecaprenyl diphosphate synthase"/>
    <property type="match status" value="1"/>
</dbReference>
<dbReference type="GO" id="GO:0045547">
    <property type="term" value="F:ditrans,polycis-polyprenyl diphosphate synthase [(2E,6E)-farnesyl diphosphate specific] activity"/>
    <property type="evidence" value="ECO:0007669"/>
    <property type="project" value="TreeGrafter"/>
</dbReference>
<evidence type="ECO:0000313" key="5">
    <source>
        <dbReference type="EMBL" id="ORX40033.1"/>
    </source>
</evidence>
<dbReference type="PANTHER" id="PTHR10291">
    <property type="entry name" value="DEHYDRODOLICHYL DIPHOSPHATE SYNTHASE FAMILY MEMBER"/>
    <property type="match status" value="1"/>
</dbReference>
<dbReference type="NCBIfam" id="TIGR00055">
    <property type="entry name" value="uppS"/>
    <property type="match status" value="1"/>
</dbReference>
<dbReference type="RefSeq" id="XP_021873818.1">
    <property type="nucleotide sequence ID" value="XM_022014780.1"/>
</dbReference>
<reference evidence="5 6" key="1">
    <citation type="submission" date="2017-03" db="EMBL/GenBank/DDBJ databases">
        <title>Widespread Adenine N6-methylation of Active Genes in Fungi.</title>
        <authorList>
            <consortium name="DOE Joint Genome Institute"/>
            <person name="Mondo S.J."/>
            <person name="Dannebaum R.O."/>
            <person name="Kuo R.C."/>
            <person name="Louie K.B."/>
            <person name="Bewick A.J."/>
            <person name="Labutti K."/>
            <person name="Haridas S."/>
            <person name="Kuo A."/>
            <person name="Salamov A."/>
            <person name="Ahrendt S.R."/>
            <person name="Lau R."/>
            <person name="Bowen B.P."/>
            <person name="Lipzen A."/>
            <person name="Sullivan W."/>
            <person name="Andreopoulos W.B."/>
            <person name="Clum A."/>
            <person name="Lindquist E."/>
            <person name="Daum C."/>
            <person name="Northen T.R."/>
            <person name="Ramamoorthy G."/>
            <person name="Schmitz R.J."/>
            <person name="Gryganskyi A."/>
            <person name="Culley D."/>
            <person name="Magnuson J."/>
            <person name="James T.Y."/>
            <person name="O'Malley M.A."/>
            <person name="Stajich J.E."/>
            <person name="Spatafora J.W."/>
            <person name="Visel A."/>
            <person name="Grigoriev I.V."/>
        </authorList>
    </citation>
    <scope>NUCLEOTIDE SEQUENCE [LARGE SCALE GENOMIC DNA]</scope>
    <source>
        <strain evidence="5 6">NRRL Y-17943</strain>
    </source>
</reference>
<dbReference type="STRING" id="4999.A0A1Y1UPT2"/>
<gene>
    <name evidence="5" type="ORF">BD324DRAFT_616008</name>
</gene>